<keyword evidence="4" id="KW-0676">Redox-active center</keyword>
<dbReference type="EMBL" id="ASJR01000003">
    <property type="protein sequence ID" value="ERP39019.1"/>
    <property type="molecule type" value="Genomic_DNA"/>
</dbReference>
<feature type="domain" description="Thioredoxin" evidence="5">
    <location>
        <begin position="20"/>
        <end position="150"/>
    </location>
</feature>
<organism evidence="6 7">
    <name type="scientific">Chitinivibrio alkaliphilus ACht1</name>
    <dbReference type="NCBI Taxonomy" id="1313304"/>
    <lineage>
        <taxon>Bacteria</taxon>
        <taxon>Pseudomonadati</taxon>
        <taxon>Fibrobacterota</taxon>
        <taxon>Chitinivibrionia</taxon>
        <taxon>Chitinivibrionales</taxon>
        <taxon>Chitinivibrionaceae</taxon>
        <taxon>Chitinivibrio</taxon>
    </lineage>
</organism>
<dbReference type="PROSITE" id="PS51257">
    <property type="entry name" value="PROKAR_LIPOPROTEIN"/>
    <property type="match status" value="1"/>
</dbReference>
<dbReference type="PROSITE" id="PS00194">
    <property type="entry name" value="THIOREDOXIN_1"/>
    <property type="match status" value="1"/>
</dbReference>
<reference evidence="6 7" key="1">
    <citation type="journal article" date="2013" name="Environ. Microbiol.">
        <title>Genome analysis of Chitinivibrio alkaliphilus gen. nov., sp. nov., a novel extremely haloalkaliphilic anaerobic chitinolytic bacterium from the candidate phylum Termite Group 3.</title>
        <authorList>
            <person name="Sorokin D.Y."/>
            <person name="Gumerov V.M."/>
            <person name="Rakitin A.L."/>
            <person name="Beletsky A.V."/>
            <person name="Damste J.S."/>
            <person name="Muyzer G."/>
            <person name="Mardanov A.V."/>
            <person name="Ravin N.V."/>
        </authorList>
    </citation>
    <scope>NUCLEOTIDE SEQUENCE [LARGE SCALE GENOMIC DNA]</scope>
    <source>
        <strain evidence="6 7">ACht1</strain>
    </source>
</reference>
<proteinExistence type="predicted"/>
<accession>U7D9F2</accession>
<keyword evidence="3" id="KW-1015">Disulfide bond</keyword>
<evidence type="ECO:0000313" key="6">
    <source>
        <dbReference type="EMBL" id="ERP39019.1"/>
    </source>
</evidence>
<dbReference type="GO" id="GO:0005737">
    <property type="term" value="C:cytoplasm"/>
    <property type="evidence" value="ECO:0007669"/>
    <property type="project" value="TreeGrafter"/>
</dbReference>
<dbReference type="eggNOG" id="COG3118">
    <property type="taxonomic scope" value="Bacteria"/>
</dbReference>
<dbReference type="GO" id="GO:0015035">
    <property type="term" value="F:protein-disulfide reductase activity"/>
    <property type="evidence" value="ECO:0007669"/>
    <property type="project" value="TreeGrafter"/>
</dbReference>
<dbReference type="InterPro" id="IPR013766">
    <property type="entry name" value="Thioredoxin_domain"/>
</dbReference>
<dbReference type="RefSeq" id="WP_022636047.1">
    <property type="nucleotide sequence ID" value="NZ_ASJR01000003.1"/>
</dbReference>
<dbReference type="PANTHER" id="PTHR45663">
    <property type="entry name" value="GEO12009P1"/>
    <property type="match status" value="1"/>
</dbReference>
<dbReference type="InterPro" id="IPR036249">
    <property type="entry name" value="Thioredoxin-like_sf"/>
</dbReference>
<sequence>MKLLIFTMIFLLTVSCGGDTPEVDQVQESSAEAIQEVSSSEVALHEVASAQEMETIMEGSSDHLVVLNFYADWCGPCQQLAPEYEALAQEDTTGTQFYRINIDDHGSLAQAYGVRGIPFTVFVYENDVVHTLPGLNPRRDYEEVVNRYAPEKKCYKWHRA</sequence>
<comment type="caution">
    <text evidence="6">The sequence shown here is derived from an EMBL/GenBank/DDBJ whole genome shotgun (WGS) entry which is preliminary data.</text>
</comment>
<keyword evidence="7" id="KW-1185">Reference proteome</keyword>
<dbReference type="Proteomes" id="UP000017148">
    <property type="component" value="Unassembled WGS sequence"/>
</dbReference>
<gene>
    <name evidence="6" type="ORF">CALK_0511</name>
</gene>
<keyword evidence="2" id="KW-0249">Electron transport</keyword>
<protein>
    <submittedName>
        <fullName evidence="6">Thioredoxin</fullName>
    </submittedName>
</protein>
<name>U7D9F2_9BACT</name>
<dbReference type="InterPro" id="IPR017937">
    <property type="entry name" value="Thioredoxin_CS"/>
</dbReference>
<evidence type="ECO:0000256" key="1">
    <source>
        <dbReference type="ARBA" id="ARBA00022448"/>
    </source>
</evidence>
<dbReference type="SUPFAM" id="SSF52833">
    <property type="entry name" value="Thioredoxin-like"/>
    <property type="match status" value="1"/>
</dbReference>
<dbReference type="Pfam" id="PF00085">
    <property type="entry name" value="Thioredoxin"/>
    <property type="match status" value="1"/>
</dbReference>
<dbReference type="AlphaFoldDB" id="U7D9F2"/>
<dbReference type="OrthoDB" id="9790390at2"/>
<dbReference type="STRING" id="1313304.CALK_0511"/>
<evidence type="ECO:0000256" key="3">
    <source>
        <dbReference type="ARBA" id="ARBA00023157"/>
    </source>
</evidence>
<evidence type="ECO:0000256" key="2">
    <source>
        <dbReference type="ARBA" id="ARBA00022982"/>
    </source>
</evidence>
<keyword evidence="1" id="KW-0813">Transport</keyword>
<dbReference type="PANTHER" id="PTHR45663:SF11">
    <property type="entry name" value="GEO12009P1"/>
    <property type="match status" value="1"/>
</dbReference>
<dbReference type="PROSITE" id="PS51352">
    <property type="entry name" value="THIOREDOXIN_2"/>
    <property type="match status" value="1"/>
</dbReference>
<dbReference type="CDD" id="cd02947">
    <property type="entry name" value="TRX_family"/>
    <property type="match status" value="1"/>
</dbReference>
<evidence type="ECO:0000256" key="4">
    <source>
        <dbReference type="ARBA" id="ARBA00023284"/>
    </source>
</evidence>
<dbReference type="Gene3D" id="3.40.30.10">
    <property type="entry name" value="Glutaredoxin"/>
    <property type="match status" value="1"/>
</dbReference>
<evidence type="ECO:0000259" key="5">
    <source>
        <dbReference type="PROSITE" id="PS51352"/>
    </source>
</evidence>
<evidence type="ECO:0000313" key="7">
    <source>
        <dbReference type="Proteomes" id="UP000017148"/>
    </source>
</evidence>